<keyword evidence="1 3" id="KW-0378">Hydrolase</keyword>
<dbReference type="PANTHER" id="PTHR48081">
    <property type="entry name" value="AB HYDROLASE SUPERFAMILY PROTEIN C4A8.06C"/>
    <property type="match status" value="1"/>
</dbReference>
<proteinExistence type="predicted"/>
<evidence type="ECO:0000259" key="2">
    <source>
        <dbReference type="Pfam" id="PF20434"/>
    </source>
</evidence>
<dbReference type="EC" id="3.1.1.-" evidence="3"/>
<dbReference type="SUPFAM" id="SSF53474">
    <property type="entry name" value="alpha/beta-Hydrolases"/>
    <property type="match status" value="1"/>
</dbReference>
<accession>A0A068VUB8</accession>
<dbReference type="EMBL" id="LM676390">
    <property type="protein sequence ID" value="CEP26124.1"/>
    <property type="molecule type" value="Genomic_DNA"/>
</dbReference>
<dbReference type="Gene3D" id="3.40.50.1820">
    <property type="entry name" value="alpha/beta hydrolase"/>
    <property type="match status" value="1"/>
</dbReference>
<sequence>MRVTTESLSDTATLTSYLLDDAPTTHAVDPTMPPRPAVLVLPGGAYLEIAEREAEPVATAYLAEGFNAFVLRYAVGADVPFEASLADATAALLRIRSGAEEFGINPHRIACAGFSAGGHLALALGTIAEEAPDALVLGYPVTMAQMGRPLGQRIPDLVGAITPDTPPIFVFATCGDPMVPVRNTLDLIAELDSHLVPFESHVYLLGGHGLSLARPASSGGQAHNVEPGAAEWFADSVRFLHTVFVDVELAGSQPGYDTLLLRRRLGVHMPLRNLVADERAVHVMAAAAPALTLAVQDGELSLLVSPAQVAQQSPDLIDRETLDKLQVSLDELN</sequence>
<reference evidence="3" key="1">
    <citation type="submission" date="2014-08" db="EMBL/GenBank/DDBJ databases">
        <authorList>
            <person name="Falentin Helene"/>
        </authorList>
    </citation>
    <scope>NUCLEOTIDE SEQUENCE</scope>
</reference>
<dbReference type="Pfam" id="PF20434">
    <property type="entry name" value="BD-FAE"/>
    <property type="match status" value="1"/>
</dbReference>
<feature type="domain" description="BD-FAE-like" evidence="2">
    <location>
        <begin position="34"/>
        <end position="129"/>
    </location>
</feature>
<dbReference type="InterPro" id="IPR029058">
    <property type="entry name" value="AB_hydrolase_fold"/>
</dbReference>
<evidence type="ECO:0000256" key="1">
    <source>
        <dbReference type="ARBA" id="ARBA00022801"/>
    </source>
</evidence>
<name>A0A068VUB8_PROFF</name>
<dbReference type="InterPro" id="IPR049492">
    <property type="entry name" value="BD-FAE-like_dom"/>
</dbReference>
<dbReference type="GO" id="GO:0016787">
    <property type="term" value="F:hydrolase activity"/>
    <property type="evidence" value="ECO:0007669"/>
    <property type="project" value="UniProtKB-KW"/>
</dbReference>
<dbReference type="InterPro" id="IPR050300">
    <property type="entry name" value="GDXG_lipolytic_enzyme"/>
</dbReference>
<organism evidence="3">
    <name type="scientific">Propionibacterium freudenreichii subsp. freudenreichii</name>
    <dbReference type="NCBI Taxonomy" id="66712"/>
    <lineage>
        <taxon>Bacteria</taxon>
        <taxon>Bacillati</taxon>
        <taxon>Actinomycetota</taxon>
        <taxon>Actinomycetes</taxon>
        <taxon>Propionibacteriales</taxon>
        <taxon>Propionibacteriaceae</taxon>
        <taxon>Propionibacterium</taxon>
    </lineage>
</organism>
<dbReference type="AlphaFoldDB" id="A0A068VUB8"/>
<dbReference type="PANTHER" id="PTHR48081:SF6">
    <property type="entry name" value="PEPTIDASE S9 PROLYL OLIGOPEPTIDASE CATALYTIC DOMAIN-CONTAINING PROTEIN"/>
    <property type="match status" value="1"/>
</dbReference>
<gene>
    <name evidence="3" type="primary">pf2042</name>
    <name evidence="3" type="ORF">PFCIRM138_04690</name>
</gene>
<protein>
    <submittedName>
        <fullName evidence="3">Putative carboxylic ester hydrolase</fullName>
        <ecNumber evidence="3">3.1.1.-</ecNumber>
    </submittedName>
</protein>
<evidence type="ECO:0000313" key="3">
    <source>
        <dbReference type="EMBL" id="CEP26124.1"/>
    </source>
</evidence>